<proteinExistence type="predicted"/>
<reference evidence="2" key="1">
    <citation type="submission" date="2014-11" db="EMBL/GenBank/DDBJ databases">
        <authorList>
            <person name="Otto D Thomas"/>
            <person name="Naeem Raeece"/>
        </authorList>
    </citation>
    <scope>NUCLEOTIDE SEQUENCE</scope>
</reference>
<organism evidence="2">
    <name type="scientific">Chromera velia CCMP2878</name>
    <dbReference type="NCBI Taxonomy" id="1169474"/>
    <lineage>
        <taxon>Eukaryota</taxon>
        <taxon>Sar</taxon>
        <taxon>Alveolata</taxon>
        <taxon>Colpodellida</taxon>
        <taxon>Chromeraceae</taxon>
        <taxon>Chromera</taxon>
    </lineage>
</organism>
<feature type="compositionally biased region" description="Low complexity" evidence="1">
    <location>
        <begin position="65"/>
        <end position="83"/>
    </location>
</feature>
<feature type="region of interest" description="Disordered" evidence="1">
    <location>
        <begin position="313"/>
        <end position="349"/>
    </location>
</feature>
<dbReference type="EMBL" id="CDMZ01005101">
    <property type="protein sequence ID" value="CEM51959.1"/>
    <property type="molecule type" value="Genomic_DNA"/>
</dbReference>
<evidence type="ECO:0000313" key="2">
    <source>
        <dbReference type="EMBL" id="CEM51959.1"/>
    </source>
</evidence>
<name>A0A0G4I4Q5_9ALVE</name>
<feature type="region of interest" description="Disordered" evidence="1">
    <location>
        <begin position="242"/>
        <end position="273"/>
    </location>
</feature>
<evidence type="ECO:0000256" key="1">
    <source>
        <dbReference type="SAM" id="MobiDB-lite"/>
    </source>
</evidence>
<feature type="compositionally biased region" description="Acidic residues" evidence="1">
    <location>
        <begin position="19"/>
        <end position="29"/>
    </location>
</feature>
<feature type="compositionally biased region" description="Low complexity" evidence="1">
    <location>
        <begin position="96"/>
        <end position="109"/>
    </location>
</feature>
<feature type="compositionally biased region" description="Low complexity" evidence="1">
    <location>
        <begin position="260"/>
        <end position="270"/>
    </location>
</feature>
<accession>A0A0G4I4Q5</accession>
<gene>
    <name evidence="2" type="ORF">Cvel_10977</name>
</gene>
<protein>
    <submittedName>
        <fullName evidence="2">Uncharacterized protein</fullName>
    </submittedName>
</protein>
<dbReference type="AlphaFoldDB" id="A0A0G4I4Q5"/>
<feature type="region of interest" description="Disordered" evidence="1">
    <location>
        <begin position="1"/>
        <end position="175"/>
    </location>
</feature>
<feature type="compositionally biased region" description="Pro residues" evidence="1">
    <location>
        <begin position="313"/>
        <end position="343"/>
    </location>
</feature>
<feature type="compositionally biased region" description="Basic and acidic residues" evidence="1">
    <location>
        <begin position="129"/>
        <end position="165"/>
    </location>
</feature>
<sequence>MQLAGRSQAGEGEMGGADAEAEGEGEGDEGNVAMPMAVEVGEEGTERLTDGQTADGDGDVDMDPGSGVQQLGLQGESSLQLGSALPQGVRLGGGSSSASSSSSSLHVRSGGTGAVGVGEKPKNCRLNRTRSDQRKKVAQHRERSAAGAEKEKQKQSCKVQKDISKEKKKKGQQSKVQEMMDFFFHIRFIAEGNPNDPAYLNNKRRLLSIFPPATNANETRLKVGNGAATFIAKVLANNVRADLASSRPSPPPPAETNCDSSSSSSNSSSSVLRTATSPSRLKFKIVFIDQAAFWIDTAPSLCLSPVAAHTDAFPPPPRLPPPTSSCPPHLPLRPLMTLPPPPQRAQLKS</sequence>